<organism evidence="1 2">
    <name type="scientific">Athelia psychrophila</name>
    <dbReference type="NCBI Taxonomy" id="1759441"/>
    <lineage>
        <taxon>Eukaryota</taxon>
        <taxon>Fungi</taxon>
        <taxon>Dikarya</taxon>
        <taxon>Basidiomycota</taxon>
        <taxon>Agaricomycotina</taxon>
        <taxon>Agaricomycetes</taxon>
        <taxon>Agaricomycetidae</taxon>
        <taxon>Atheliales</taxon>
        <taxon>Atheliaceae</taxon>
        <taxon>Athelia</taxon>
    </lineage>
</organism>
<protein>
    <submittedName>
        <fullName evidence="1">Uncharacterized protein</fullName>
    </submittedName>
</protein>
<accession>A0A166S6G5</accession>
<dbReference type="GO" id="GO:0033617">
    <property type="term" value="P:mitochondrial respiratory chain complex IV assembly"/>
    <property type="evidence" value="ECO:0007669"/>
    <property type="project" value="InterPro"/>
</dbReference>
<proteinExistence type="predicted"/>
<reference evidence="1 2" key="1">
    <citation type="journal article" date="2016" name="Mol. Biol. Evol.">
        <title>Comparative Genomics of Early-Diverging Mushroom-Forming Fungi Provides Insights into the Origins of Lignocellulose Decay Capabilities.</title>
        <authorList>
            <person name="Nagy L.G."/>
            <person name="Riley R."/>
            <person name="Tritt A."/>
            <person name="Adam C."/>
            <person name="Daum C."/>
            <person name="Floudas D."/>
            <person name="Sun H."/>
            <person name="Yadav J.S."/>
            <person name="Pangilinan J."/>
            <person name="Larsson K.H."/>
            <person name="Matsuura K."/>
            <person name="Barry K."/>
            <person name="Labutti K."/>
            <person name="Kuo R."/>
            <person name="Ohm R.A."/>
            <person name="Bhattacharya S.S."/>
            <person name="Shirouzu T."/>
            <person name="Yoshinaga Y."/>
            <person name="Martin F.M."/>
            <person name="Grigoriev I.V."/>
            <person name="Hibbett D.S."/>
        </authorList>
    </citation>
    <scope>NUCLEOTIDE SEQUENCE [LARGE SCALE GENOMIC DNA]</scope>
    <source>
        <strain evidence="1 2">CBS 109695</strain>
    </source>
</reference>
<dbReference type="GO" id="GO:0005743">
    <property type="term" value="C:mitochondrial inner membrane"/>
    <property type="evidence" value="ECO:0007669"/>
    <property type="project" value="TreeGrafter"/>
</dbReference>
<name>A0A166S6G5_9AGAM</name>
<sequence>MLQGNIDLSSRLKGHRASGTLYFTSVRKAKGEPFTILRFRVRGDDGTVVNIPTNSA</sequence>
<dbReference type="PANTHER" id="PTHR28523">
    <property type="entry name" value="CYTOCHROME C OXIDASE ASSEMBLY FACTOR 1"/>
    <property type="match status" value="1"/>
</dbReference>
<dbReference type="EMBL" id="KV417500">
    <property type="protein sequence ID" value="KZP29068.1"/>
    <property type="molecule type" value="Genomic_DNA"/>
</dbReference>
<dbReference type="InterPro" id="IPR042432">
    <property type="entry name" value="Coa1_fungi"/>
</dbReference>
<dbReference type="OrthoDB" id="2100652at2759"/>
<evidence type="ECO:0000313" key="2">
    <source>
        <dbReference type="Proteomes" id="UP000076532"/>
    </source>
</evidence>
<dbReference type="InterPro" id="IPR014807">
    <property type="entry name" value="Coa1"/>
</dbReference>
<dbReference type="PANTHER" id="PTHR28523:SF1">
    <property type="entry name" value="CYTOCHROME C OXIDASE ASSEMBLY FACTOR 1"/>
    <property type="match status" value="1"/>
</dbReference>
<gene>
    <name evidence="1" type="ORF">FIBSPDRAFT_947072</name>
</gene>
<dbReference type="Proteomes" id="UP000076532">
    <property type="component" value="Unassembled WGS sequence"/>
</dbReference>
<dbReference type="AlphaFoldDB" id="A0A166S6G5"/>
<dbReference type="Pfam" id="PF08695">
    <property type="entry name" value="Coa1"/>
    <property type="match status" value="1"/>
</dbReference>
<keyword evidence="2" id="KW-1185">Reference proteome</keyword>
<evidence type="ECO:0000313" key="1">
    <source>
        <dbReference type="EMBL" id="KZP29068.1"/>
    </source>
</evidence>